<dbReference type="GO" id="GO:0004312">
    <property type="term" value="F:fatty acid synthase activity"/>
    <property type="evidence" value="ECO:0007669"/>
    <property type="project" value="UniProtKB-EC"/>
</dbReference>
<dbReference type="InterPro" id="IPR001227">
    <property type="entry name" value="Ac_transferase_dom_sf"/>
</dbReference>
<dbReference type="InterPro" id="IPR042104">
    <property type="entry name" value="PKS_dehydratase_sf"/>
</dbReference>
<dbReference type="InterPro" id="IPR050091">
    <property type="entry name" value="PKS_NRPS_Biosynth_Enz"/>
</dbReference>
<dbReference type="SUPFAM" id="SSF52151">
    <property type="entry name" value="FabD/lysophospholipase-like"/>
    <property type="match status" value="1"/>
</dbReference>
<dbReference type="InterPro" id="IPR049391">
    <property type="entry name" value="FAS_pseudo-KR"/>
</dbReference>
<dbReference type="Pfam" id="PF16197">
    <property type="entry name" value="KAsynt_C_assoc"/>
    <property type="match status" value="1"/>
</dbReference>
<gene>
    <name evidence="2" type="ORF">CINCED_3A006213</name>
</gene>
<dbReference type="SMART" id="SM00829">
    <property type="entry name" value="PKS_ER"/>
    <property type="match status" value="1"/>
</dbReference>
<dbReference type="Gene3D" id="3.90.180.10">
    <property type="entry name" value="Medium-chain alcohol dehydrogenases, catalytic domain"/>
    <property type="match status" value="1"/>
</dbReference>
<feature type="domain" description="Ketosynthase family 3 (KS3)" evidence="1">
    <location>
        <begin position="5"/>
        <end position="410"/>
    </location>
</feature>
<dbReference type="PROSITE" id="PS52004">
    <property type="entry name" value="KS3_2"/>
    <property type="match status" value="1"/>
</dbReference>
<dbReference type="Proteomes" id="UP000325440">
    <property type="component" value="Unassembled WGS sequence"/>
</dbReference>
<dbReference type="CDD" id="cd05195">
    <property type="entry name" value="enoyl_red"/>
    <property type="match status" value="1"/>
</dbReference>
<dbReference type="InterPro" id="IPR020841">
    <property type="entry name" value="PKS_Beta-ketoAc_synthase_dom"/>
</dbReference>
<organism evidence="2 3">
    <name type="scientific">Cinara cedri</name>
    <dbReference type="NCBI Taxonomy" id="506608"/>
    <lineage>
        <taxon>Eukaryota</taxon>
        <taxon>Metazoa</taxon>
        <taxon>Ecdysozoa</taxon>
        <taxon>Arthropoda</taxon>
        <taxon>Hexapoda</taxon>
        <taxon>Insecta</taxon>
        <taxon>Pterygota</taxon>
        <taxon>Neoptera</taxon>
        <taxon>Paraneoptera</taxon>
        <taxon>Hemiptera</taxon>
        <taxon>Sternorrhyncha</taxon>
        <taxon>Aphidomorpha</taxon>
        <taxon>Aphidoidea</taxon>
        <taxon>Aphididae</taxon>
        <taxon>Lachninae</taxon>
        <taxon>Cinara</taxon>
    </lineage>
</organism>
<dbReference type="InterPro" id="IPR016036">
    <property type="entry name" value="Malonyl_transacylase_ACP-bd"/>
</dbReference>
<dbReference type="GO" id="GO:0016787">
    <property type="term" value="F:hydrolase activity"/>
    <property type="evidence" value="ECO:0007669"/>
    <property type="project" value="UniProtKB-KW"/>
</dbReference>
<keyword evidence="3" id="KW-1185">Reference proteome</keyword>
<dbReference type="InterPro" id="IPR016035">
    <property type="entry name" value="Acyl_Trfase/lysoPLipase"/>
</dbReference>
<dbReference type="SUPFAM" id="SSF55048">
    <property type="entry name" value="Probable ACP-binding domain of malonyl-CoA ACP transacylase"/>
    <property type="match status" value="1"/>
</dbReference>
<dbReference type="GO" id="GO:0006633">
    <property type="term" value="P:fatty acid biosynthetic process"/>
    <property type="evidence" value="ECO:0007669"/>
    <property type="project" value="UniProtKB-UniPathway"/>
</dbReference>
<keyword evidence="2" id="KW-0378">Hydrolase</keyword>
<dbReference type="SUPFAM" id="SSF53474">
    <property type="entry name" value="alpha/beta-Hydrolases"/>
    <property type="match status" value="1"/>
</dbReference>
<evidence type="ECO:0000313" key="3">
    <source>
        <dbReference type="Proteomes" id="UP000325440"/>
    </source>
</evidence>
<protein>
    <submittedName>
        <fullName evidence="2">Acyl transferase/acyl hydrolase/lysophospholipase,Acyl transferase,Malonyl-CoA</fullName>
    </submittedName>
</protein>
<dbReference type="InterPro" id="IPR016039">
    <property type="entry name" value="Thiolase-like"/>
</dbReference>
<keyword evidence="2" id="KW-0808">Transferase</keyword>
<proteinExistence type="predicted"/>
<evidence type="ECO:0000313" key="2">
    <source>
        <dbReference type="EMBL" id="VVC29219.1"/>
    </source>
</evidence>
<dbReference type="SUPFAM" id="SSF53901">
    <property type="entry name" value="Thiolase-like"/>
    <property type="match status" value="1"/>
</dbReference>
<dbReference type="SMART" id="SM00827">
    <property type="entry name" value="PKS_AT"/>
    <property type="match status" value="1"/>
</dbReference>
<dbReference type="Gene3D" id="3.40.50.720">
    <property type="entry name" value="NAD(P)-binding Rossmann-like Domain"/>
    <property type="match status" value="1"/>
</dbReference>
<dbReference type="Gene3D" id="3.40.50.1820">
    <property type="entry name" value="alpha/beta hydrolase"/>
    <property type="match status" value="1"/>
</dbReference>
<dbReference type="GO" id="GO:0016491">
    <property type="term" value="F:oxidoreductase activity"/>
    <property type="evidence" value="ECO:0007669"/>
    <property type="project" value="UniProtKB-KW"/>
</dbReference>
<dbReference type="EMBL" id="CABPRJ010000489">
    <property type="protein sequence ID" value="VVC29219.1"/>
    <property type="molecule type" value="Genomic_DNA"/>
</dbReference>
<dbReference type="Pfam" id="PF02801">
    <property type="entry name" value="Ketoacyl-synt_C"/>
    <property type="match status" value="1"/>
</dbReference>
<dbReference type="PANTHER" id="PTHR43775:SF23">
    <property type="entry name" value="FATTY ACID SYNTHASE 3"/>
    <property type="match status" value="1"/>
</dbReference>
<sequence>MVEYKDEVVISGIGGRFPECDNVDELRELLFNKINAVTIDSRRWDPNDQFKLDGTGKMKTVDTFDATFFSAHPKLAEAMDPITKIFIEKSIEAIIDAGLSPLDLSGTNTAVFSGSYISETEMFTLDSSKTAAFSMLGRSRTMQANRVSYILNLTGPSFTMDGGWLCGANGLEKAKNLIERGIVSSAIVGTTNLMLRSEIQLQYQGLNRLNKGIQTKSFSSDADGYNRSEACVVMLLQRSSEAKRSYGTILSVKSMLYGDFHGHITEHNGTNLKSLLLDCYKDANVDPSTVEYIEAYGSGIKIEDSMELNVMEEVFCSDRRDAPLKVGSIKSNIGHCEVASLFVSIVKAIIALEYGYIPPNINYTKPNENLSAIKSGKIKIVTEKTPIVSNIIGITAFGILNGFSHIIIKQNNKKIKDNIDDNKVIPQLILTSGRTEQNVQDTMNKILSHGNNAEFIAMTNAVFTKNINAHFYRSYTIIPSSSDSKNIISNVSLKKRPVWFIFSGMGSQWQGMGEKLMNIPIFMDAINKCDAVLKPRGIDIKHILSSQNPVLFDNILNSFVGIAAVQIGLVDILRALDIVPDGILGHSVGELGCAYADGCFTAEEMILSAYSRGRASLETDLIAGMMAAIGLGYNQIKDRLPHDVEVACRNSDSSCTISGPVESINTFVAQLKSEGIFAKSVNVGGIAFHSRYIKPASPVLLKYLKEVIKEPKARSSKWISSSLMESEWNSELGKYSSPEYHTNNLLNSVLFEDALKHIPNDAITIEIAPHGLLQAIIRGALPDTVSNIALTKRVYGDTVKFLLTAIGQLYMAGLNPNILELYPKINYPVSRGTPSIHSLPFWDHNEIWTPLVAMGSKAIRGLFGEKTTTLILNDDKYLTEYRILGQHVFPLSHILVNVWEMFVQMKSKTFSKDAIQFDNLQFKNNFIDHSTDKIESYVMIQRGSGLFEFSLNDQLILSGQISFLHELNVKAEVPTTDADKASDSLHGSASKDEIYNIFENSRYNLGDNFKNIASFKIYGNEVRGYVEWKNDWVYFLDGLLKFPVLENISTCSLHAPVSVRQIIIHPEVFEEQMEKVYVNYNTIAKEITCNGVKICDVKTSPVTFTKHNKLAVNLEEQKFIRFDYPNCNNVNDFIYDLMNIIQNDNNLNIQTANGKCILCIPDRLLQSLDGFTRARHENIPIKTIIEIIGEQLSSNSIITRLEDVNDLQEYDESGSYITAADYNDLKNTTKALANKKYGYVIVCGIKNPQAIKGWKIIVHQKFDDNTYLTLMKKEIELYGNGVFIKPAIDDYDNTVWKTLEKHESSKEKIYIISDSEPLGGIVNHVKEMLIKYKSPKLRFLFILDSNAPGYESNKSFYMNQLSKDLMVNIYKNGGWGYYKRVFVENIKDNKTPQNLVLKKVSSKSDKFTLKYLGLNFKDLIVEEKTENELGLFEYSGLVDANKMRMGIASCNEMSSELKFDEILSWPVPTKWSLEEATTVPLNYALSYYVLNILCNLNHENTVLITSGLHPMGQAIISIALHKKCKTYVVVQYDQQVDQLINIFPELPRSRIIVNTNDKFDIDLKMITEANGVDFILNFLDGKAFQAAFRAIAKHGKFFHFSKADMSNRGRLGTRIFLQNTSFTIICPTMLLNETDQNKTTVQKAFADGLNKGVIKPIPRNVLKTPLNSNIIFDAMRNASKSNTSEKVILSLNDDFGNANKSSLENFKCDTYQCNPNYIYIIFGNASDWLDLAEWLADRGAQKIVITIKRCLISSINSRRFDKLISRNVSVQIESNVYLNNRVDSLSWLNRLSAFNVIGSVFIINQNDSKKIENLGHAFKETSNKTIATSFLNISSNGEHVCSQLKSVGFNALNVQWGGKSSQSNNIFKMLPALDTLIQKSNATESSSFVCYEKDIKKVKWSQQMNNFIAHCFPESVEELHQLKDKITTEARFVEVMTQSPKFQNIQSVTPVFFVPGFKQEFLKPLYKKLFFPAFEAQLPEVVGSIDDVAKDLVDNIKTITDKHYISLIGESWGGIVALKMAQILEDQDILVTVSLIEGEPESLIEWAGCFLSNNNFIDKLNTKYNLKSTELSKYVRETSNKQLEFKYKTQEALNWVQSCLKALIGSKPLSNKLITKVVLIKYKRTLEFYKSFLNDYCLDRPIVNFIEQADYKSMMVDKKLIEIIHKNVVHVYPEGVQLSLTEKYQNFFYFYQKYLK</sequence>
<dbReference type="Gene3D" id="3.40.47.10">
    <property type="match status" value="1"/>
</dbReference>
<dbReference type="Pfam" id="PF00698">
    <property type="entry name" value="Acyl_transf_1"/>
    <property type="match status" value="1"/>
</dbReference>
<dbReference type="InterPro" id="IPR029058">
    <property type="entry name" value="AB_hydrolase_fold"/>
</dbReference>
<evidence type="ECO:0000259" key="1">
    <source>
        <dbReference type="PROSITE" id="PS52004"/>
    </source>
</evidence>
<dbReference type="Gene3D" id="3.30.70.3290">
    <property type="match status" value="1"/>
</dbReference>
<accession>A0A5E4MAF4</accession>
<dbReference type="SUPFAM" id="SSF51735">
    <property type="entry name" value="NAD(P)-binding Rossmann-fold domains"/>
    <property type="match status" value="1"/>
</dbReference>
<dbReference type="InterPro" id="IPR014043">
    <property type="entry name" value="Acyl_transferase_dom"/>
</dbReference>
<dbReference type="InterPro" id="IPR036291">
    <property type="entry name" value="NAD(P)-bd_dom_sf"/>
</dbReference>
<dbReference type="InterPro" id="IPR014031">
    <property type="entry name" value="Ketoacyl_synth_C"/>
</dbReference>
<dbReference type="CDD" id="cd00833">
    <property type="entry name" value="PKS"/>
    <property type="match status" value="1"/>
</dbReference>
<name>A0A5E4MAF4_9HEMI</name>
<dbReference type="InterPro" id="IPR020843">
    <property type="entry name" value="ER"/>
</dbReference>
<dbReference type="InterPro" id="IPR032821">
    <property type="entry name" value="PKS_assoc"/>
</dbReference>
<dbReference type="UniPathway" id="UPA00094"/>
<dbReference type="OrthoDB" id="329835at2759"/>
<dbReference type="InterPro" id="IPR014030">
    <property type="entry name" value="Ketoacyl_synth_N"/>
</dbReference>
<dbReference type="Gene3D" id="3.40.366.10">
    <property type="entry name" value="Malonyl-Coenzyme A Acyl Carrier Protein, domain 2"/>
    <property type="match status" value="1"/>
</dbReference>
<dbReference type="SMART" id="SM00825">
    <property type="entry name" value="PKS_KS"/>
    <property type="match status" value="1"/>
</dbReference>
<reference evidence="2 3" key="1">
    <citation type="submission" date="2019-08" db="EMBL/GenBank/DDBJ databases">
        <authorList>
            <person name="Alioto T."/>
            <person name="Alioto T."/>
            <person name="Gomez Garrido J."/>
        </authorList>
    </citation>
    <scope>NUCLEOTIDE SEQUENCE [LARGE SCALE GENOMIC DNA]</scope>
</reference>
<dbReference type="PANTHER" id="PTHR43775">
    <property type="entry name" value="FATTY ACID SYNTHASE"/>
    <property type="match status" value="1"/>
</dbReference>
<dbReference type="Pfam" id="PF21149">
    <property type="entry name" value="FAS_pseudo-KR"/>
    <property type="match status" value="1"/>
</dbReference>
<dbReference type="Pfam" id="PF00109">
    <property type="entry name" value="ketoacyl-synt"/>
    <property type="match status" value="1"/>
</dbReference>
<dbReference type="Gene3D" id="3.10.129.110">
    <property type="entry name" value="Polyketide synthase dehydratase"/>
    <property type="match status" value="1"/>
</dbReference>